<accession>A0A7W4NWG8</accession>
<dbReference type="InterPro" id="IPR008136">
    <property type="entry name" value="CinA_C"/>
</dbReference>
<dbReference type="AlphaFoldDB" id="A0A7W4NWG8"/>
<gene>
    <name evidence="2" type="ORF">HLH36_09945</name>
</gene>
<keyword evidence="3" id="KW-1185">Reference proteome</keyword>
<reference evidence="2 3" key="1">
    <citation type="submission" date="2020-04" db="EMBL/GenBank/DDBJ databases">
        <title>Description of novel Gluconacetobacter.</title>
        <authorList>
            <person name="Sombolestani A."/>
        </authorList>
    </citation>
    <scope>NUCLEOTIDE SEQUENCE [LARGE SCALE GENOMIC DNA]</scope>
    <source>
        <strain evidence="2 3">LMG 27801</strain>
    </source>
</reference>
<evidence type="ECO:0000259" key="1">
    <source>
        <dbReference type="Pfam" id="PF02464"/>
    </source>
</evidence>
<dbReference type="Pfam" id="PF02464">
    <property type="entry name" value="CinA"/>
    <property type="match status" value="1"/>
</dbReference>
<proteinExistence type="predicted"/>
<feature type="domain" description="CinA C-terminal" evidence="1">
    <location>
        <begin position="13"/>
        <end position="163"/>
    </location>
</feature>
<organism evidence="2 3">
    <name type="scientific">Gluconacetobacter aggeris</name>
    <dbReference type="NCBI Taxonomy" id="1286186"/>
    <lineage>
        <taxon>Bacteria</taxon>
        <taxon>Pseudomonadati</taxon>
        <taxon>Pseudomonadota</taxon>
        <taxon>Alphaproteobacteria</taxon>
        <taxon>Acetobacterales</taxon>
        <taxon>Acetobacteraceae</taxon>
        <taxon>Gluconacetobacter</taxon>
    </lineage>
</organism>
<evidence type="ECO:0000313" key="3">
    <source>
        <dbReference type="Proteomes" id="UP000559860"/>
    </source>
</evidence>
<dbReference type="NCBIfam" id="TIGR00199">
    <property type="entry name" value="PncC_domain"/>
    <property type="match status" value="1"/>
</dbReference>
<dbReference type="Gene3D" id="3.90.950.20">
    <property type="entry name" value="CinA-like"/>
    <property type="match status" value="1"/>
</dbReference>
<comment type="caution">
    <text evidence="2">The sequence shown here is derived from an EMBL/GenBank/DDBJ whole genome shotgun (WGS) entry which is preliminary data.</text>
</comment>
<sequence>MTSMLNQQILARAAEVLGRMRDAGLRAVTAESCTGGLVAAALTHHAGSSDMVEGGFVTYSNAMKTALLGVPPALLAHHGAVSAEVAASMARGALAHAPDADLAVAITGIAGPGGGSAEKPVGLVWFGAIRRDGEGSTISRQFAGDREAVRSQAVAQALDLLADLTDAHMHI</sequence>
<dbReference type="Proteomes" id="UP000559860">
    <property type="component" value="Unassembled WGS sequence"/>
</dbReference>
<dbReference type="EMBL" id="JABEQD010000005">
    <property type="protein sequence ID" value="MBB2168672.1"/>
    <property type="molecule type" value="Genomic_DNA"/>
</dbReference>
<protein>
    <submittedName>
        <fullName evidence="2">CinA family protein</fullName>
    </submittedName>
</protein>
<dbReference type="SUPFAM" id="SSF142433">
    <property type="entry name" value="CinA-like"/>
    <property type="match status" value="1"/>
</dbReference>
<dbReference type="InterPro" id="IPR036653">
    <property type="entry name" value="CinA-like_C"/>
</dbReference>
<name>A0A7W4NWG8_9PROT</name>
<evidence type="ECO:0000313" key="2">
    <source>
        <dbReference type="EMBL" id="MBB2168672.1"/>
    </source>
</evidence>